<dbReference type="PANTHER" id="PTHR42911">
    <property type="entry name" value="MODULATOR OF FTSH PROTEASE HFLC"/>
    <property type="match status" value="1"/>
</dbReference>
<dbReference type="EMBL" id="MEYH01000048">
    <property type="protein sequence ID" value="OGD15768.1"/>
    <property type="molecule type" value="Genomic_DNA"/>
</dbReference>
<evidence type="ECO:0000259" key="7">
    <source>
        <dbReference type="SMART" id="SM00244"/>
    </source>
</evidence>
<evidence type="ECO:0000256" key="5">
    <source>
        <dbReference type="ARBA" id="ARBA00023136"/>
    </source>
</evidence>
<comment type="caution">
    <text evidence="8">The sequence shown here is derived from an EMBL/GenBank/DDBJ whole genome shotgun (WGS) entry which is preliminary data.</text>
</comment>
<dbReference type="PANTHER" id="PTHR42911:SF1">
    <property type="entry name" value="MODULATOR OF FTSH PROTEASE HFLC"/>
    <property type="match status" value="1"/>
</dbReference>
<name>A0A1F5ABN2_9BACT</name>
<dbReference type="STRING" id="1797291.A2V47_01240"/>
<evidence type="ECO:0000256" key="1">
    <source>
        <dbReference type="ARBA" id="ARBA00004167"/>
    </source>
</evidence>
<keyword evidence="5" id="KW-0472">Membrane</keyword>
<dbReference type="PIRSF" id="PIRSF005651">
    <property type="entry name" value="HflC"/>
    <property type="match status" value="1"/>
</dbReference>
<comment type="subcellular location">
    <subcellularLocation>
        <location evidence="1">Membrane</location>
        <topology evidence="1">Single-pass membrane protein</topology>
    </subcellularLocation>
</comment>
<comment type="function">
    <text evidence="6">HflC and HflK could regulate a protease.</text>
</comment>
<dbReference type="AlphaFoldDB" id="A0A1F5ABN2"/>
<feature type="domain" description="Band 7" evidence="7">
    <location>
        <begin position="20"/>
        <end position="182"/>
    </location>
</feature>
<gene>
    <name evidence="8" type="ORF">A2V47_01240</name>
</gene>
<dbReference type="Gene3D" id="3.30.479.30">
    <property type="entry name" value="Band 7 domain"/>
    <property type="match status" value="1"/>
</dbReference>
<evidence type="ECO:0000313" key="9">
    <source>
        <dbReference type="Proteomes" id="UP000177701"/>
    </source>
</evidence>
<evidence type="ECO:0000256" key="3">
    <source>
        <dbReference type="ARBA" id="ARBA00022692"/>
    </source>
</evidence>
<dbReference type="InterPro" id="IPR001107">
    <property type="entry name" value="Band_7"/>
</dbReference>
<dbReference type="SMART" id="SM00244">
    <property type="entry name" value="PHB"/>
    <property type="match status" value="1"/>
</dbReference>
<keyword evidence="3" id="KW-0812">Transmembrane</keyword>
<dbReference type="GO" id="GO:0016020">
    <property type="term" value="C:membrane"/>
    <property type="evidence" value="ECO:0007669"/>
    <property type="project" value="UniProtKB-SubCell"/>
</dbReference>
<dbReference type="InterPro" id="IPR036013">
    <property type="entry name" value="Band_7/SPFH_dom_sf"/>
</dbReference>
<protein>
    <recommendedName>
        <fullName evidence="6">Protein HflC</fullName>
    </recommendedName>
</protein>
<proteinExistence type="inferred from homology"/>
<evidence type="ECO:0000256" key="6">
    <source>
        <dbReference type="PIRNR" id="PIRNR005651"/>
    </source>
</evidence>
<accession>A0A1F5ABN2</accession>
<keyword evidence="4" id="KW-1133">Transmembrane helix</keyword>
<dbReference type="Pfam" id="PF01145">
    <property type="entry name" value="Band_7"/>
    <property type="match status" value="1"/>
</dbReference>
<dbReference type="CDD" id="cd03405">
    <property type="entry name" value="SPFH_HflC"/>
    <property type="match status" value="1"/>
</dbReference>
<evidence type="ECO:0000313" key="8">
    <source>
        <dbReference type="EMBL" id="OGD15768.1"/>
    </source>
</evidence>
<dbReference type="InterPro" id="IPR010200">
    <property type="entry name" value="HflC"/>
</dbReference>
<organism evidence="8 9">
    <name type="scientific">Candidatus Sediminicultor quintus</name>
    <dbReference type="NCBI Taxonomy" id="1797291"/>
    <lineage>
        <taxon>Bacteria</taxon>
        <taxon>Pseudomonadati</taxon>
        <taxon>Atribacterota</taxon>
        <taxon>Candidatus Phoenicimicrobiia</taxon>
        <taxon>Candidatus Pheonicimicrobiales</taxon>
        <taxon>Candidatus Phoenicimicrobiaceae</taxon>
        <taxon>Candidatus Sediminicultor</taxon>
    </lineage>
</organism>
<dbReference type="SUPFAM" id="SSF117892">
    <property type="entry name" value="Band 7/SPFH domain"/>
    <property type="match status" value="1"/>
</dbReference>
<dbReference type="NCBIfam" id="TIGR01932">
    <property type="entry name" value="hflC"/>
    <property type="match status" value="1"/>
</dbReference>
<evidence type="ECO:0000256" key="4">
    <source>
        <dbReference type="ARBA" id="ARBA00022989"/>
    </source>
</evidence>
<reference evidence="8 9" key="1">
    <citation type="journal article" date="2016" name="Nat. Commun.">
        <title>Thousands of microbial genomes shed light on interconnected biogeochemical processes in an aquifer system.</title>
        <authorList>
            <person name="Anantharaman K."/>
            <person name="Brown C.T."/>
            <person name="Hug L.A."/>
            <person name="Sharon I."/>
            <person name="Castelle C.J."/>
            <person name="Probst A.J."/>
            <person name="Thomas B.C."/>
            <person name="Singh A."/>
            <person name="Wilkins M.J."/>
            <person name="Karaoz U."/>
            <person name="Brodie E.L."/>
            <person name="Williams K.H."/>
            <person name="Hubbard S.S."/>
            <person name="Banfield J.F."/>
        </authorList>
    </citation>
    <scope>NUCLEOTIDE SEQUENCE [LARGE SCALE GENOMIC DNA]</scope>
</reference>
<dbReference type="Proteomes" id="UP000177701">
    <property type="component" value="Unassembled WGS sequence"/>
</dbReference>
<comment type="similarity">
    <text evidence="2 6">Belongs to the band 7/mec-2 family. HflC subfamily.</text>
</comment>
<evidence type="ECO:0000256" key="2">
    <source>
        <dbReference type="ARBA" id="ARBA00007862"/>
    </source>
</evidence>
<dbReference type="PRINTS" id="PR00721">
    <property type="entry name" value="STOMATIN"/>
</dbReference>
<sequence>MKKGTLLIILIVVILFLANLSLFIVDETKQAIVLQFGKPIREIKESGLNWKVPFIQNVVFFEDRLLTYDSAPTEIITKDKKTLIVDNYARWKIIDPLKFLQTVRDLNGAQVRLDDIIYSELRVDLGLYNMSEIVSEKREGIMKRVTEISNEKANTYGIQIVDVRIKRVDLPPENEKYIFDRMKAERERIAKQYRAEGEEESAKIIAETEREKTVILAEAYKSAQILKGEGEAESVKIYAESFNQDPEFYKFYRTLEAYRKTFKEKTTILLSTDSEFLKYLNRP</sequence>
<dbReference type="InterPro" id="IPR001972">
    <property type="entry name" value="Stomatin_HflK_fam"/>
</dbReference>